<organism evidence="5 6">
    <name type="scientific">Campylobacter hyointestinalis subsp. hyointestinalis</name>
    <dbReference type="NCBI Taxonomy" id="91352"/>
    <lineage>
        <taxon>Bacteria</taxon>
        <taxon>Pseudomonadati</taxon>
        <taxon>Campylobacterota</taxon>
        <taxon>Epsilonproteobacteria</taxon>
        <taxon>Campylobacterales</taxon>
        <taxon>Campylobacteraceae</taxon>
        <taxon>Campylobacter</taxon>
    </lineage>
</organism>
<proteinExistence type="predicted"/>
<evidence type="ECO:0000313" key="6">
    <source>
        <dbReference type="Proteomes" id="UP000052237"/>
    </source>
</evidence>
<dbReference type="GO" id="GO:0003677">
    <property type="term" value="F:DNA binding"/>
    <property type="evidence" value="ECO:0007669"/>
    <property type="project" value="UniProtKB-UniRule"/>
</dbReference>
<dbReference type="Pfam" id="PF14246">
    <property type="entry name" value="TetR_C_7"/>
    <property type="match status" value="1"/>
</dbReference>
<dbReference type="InterPro" id="IPR039536">
    <property type="entry name" value="TetR_C_Proteobacteria"/>
</dbReference>
<evidence type="ECO:0000313" key="5">
    <source>
        <dbReference type="EMBL" id="CUU80773.1"/>
    </source>
</evidence>
<dbReference type="Proteomes" id="UP000052237">
    <property type="component" value="Unassembled WGS sequence"/>
</dbReference>
<keyword evidence="6" id="KW-1185">Reference proteome</keyword>
<dbReference type="Gene3D" id="1.10.10.60">
    <property type="entry name" value="Homeodomain-like"/>
    <property type="match status" value="1"/>
</dbReference>
<dbReference type="PROSITE" id="PS50977">
    <property type="entry name" value="HTH_TETR_2"/>
    <property type="match status" value="1"/>
</dbReference>
<dbReference type="PANTHER" id="PTHR43479:SF11">
    <property type="entry name" value="ACREF_ENVCD OPERON REPRESSOR-RELATED"/>
    <property type="match status" value="1"/>
</dbReference>
<dbReference type="RefSeq" id="WP_059426566.1">
    <property type="nucleotide sequence ID" value="NZ_FAUT01000002.1"/>
</dbReference>
<dbReference type="Proteomes" id="UP000052257">
    <property type="component" value="Unassembled WGS sequence"/>
</dbReference>
<evidence type="ECO:0000259" key="3">
    <source>
        <dbReference type="PROSITE" id="PS50977"/>
    </source>
</evidence>
<keyword evidence="1 2" id="KW-0238">DNA-binding</keyword>
<name>A0A0S4SQ01_CAMHY</name>
<dbReference type="PRINTS" id="PR00455">
    <property type="entry name" value="HTHTETR"/>
</dbReference>
<evidence type="ECO:0000313" key="4">
    <source>
        <dbReference type="EMBL" id="CUU67940.1"/>
    </source>
</evidence>
<dbReference type="InterPro" id="IPR001647">
    <property type="entry name" value="HTH_TetR"/>
</dbReference>
<feature type="domain" description="HTH tetR-type" evidence="3">
    <location>
        <begin position="15"/>
        <end position="75"/>
    </location>
</feature>
<evidence type="ECO:0000256" key="2">
    <source>
        <dbReference type="PROSITE-ProRule" id="PRU00335"/>
    </source>
</evidence>
<evidence type="ECO:0000313" key="7">
    <source>
        <dbReference type="Proteomes" id="UP000052257"/>
    </source>
</evidence>
<gene>
    <name evidence="5" type="primary">yvdT</name>
    <name evidence="5" type="ORF">ERS686654_01212</name>
    <name evidence="4" type="ORF">ERS739220_00031</name>
</gene>
<comment type="caution">
    <text evidence="5">The sequence shown here is derived from an EMBL/GenBank/DDBJ whole genome shotgun (WGS) entry which is preliminary data.</text>
</comment>
<dbReference type="Pfam" id="PF00440">
    <property type="entry name" value="TetR_N"/>
    <property type="match status" value="1"/>
</dbReference>
<accession>A0A9W5EVL6</accession>
<dbReference type="EMBL" id="FAVB01000002">
    <property type="protein sequence ID" value="CUU80773.1"/>
    <property type="molecule type" value="Genomic_DNA"/>
</dbReference>
<dbReference type="Gene3D" id="1.10.357.10">
    <property type="entry name" value="Tetracycline Repressor, domain 2"/>
    <property type="match status" value="1"/>
</dbReference>
<evidence type="ECO:0000256" key="1">
    <source>
        <dbReference type="ARBA" id="ARBA00023125"/>
    </source>
</evidence>
<feature type="DNA-binding region" description="H-T-H motif" evidence="2">
    <location>
        <begin position="38"/>
        <end position="57"/>
    </location>
</feature>
<dbReference type="InterPro" id="IPR050624">
    <property type="entry name" value="HTH-type_Tx_Regulator"/>
</dbReference>
<dbReference type="SUPFAM" id="SSF46689">
    <property type="entry name" value="Homeodomain-like"/>
    <property type="match status" value="1"/>
</dbReference>
<dbReference type="PANTHER" id="PTHR43479">
    <property type="entry name" value="ACREF/ENVCD OPERON REPRESSOR-RELATED"/>
    <property type="match status" value="1"/>
</dbReference>
<protein>
    <submittedName>
        <fullName evidence="5">Transcription regulator protein</fullName>
    </submittedName>
</protein>
<dbReference type="InterPro" id="IPR009057">
    <property type="entry name" value="Homeodomain-like_sf"/>
</dbReference>
<dbReference type="EMBL" id="FAUW01000001">
    <property type="protein sequence ID" value="CUU67940.1"/>
    <property type="molecule type" value="Genomic_DNA"/>
</dbReference>
<reference evidence="6 7" key="1">
    <citation type="submission" date="2015-11" db="EMBL/GenBank/DDBJ databases">
        <authorList>
            <consortium name="Pathogen Informatics"/>
        </authorList>
    </citation>
    <scope>NUCLEOTIDE SEQUENCE [LARGE SCALE GENOMIC DNA]</scope>
    <source>
        <strain evidence="5 6">006A-0059</strain>
        <strain evidence="4 7">006A-0191</strain>
    </source>
</reference>
<dbReference type="AlphaFoldDB" id="A0A0S4SQ01"/>
<sequence length="213" mass="24658">MHENGTKNLKTQKTKDRYELIISAGLELFLKNGFTNTSLNDIINKSGGSLSTIYKLFGSKEGLFKAIIDRGVQKIHSDISKKISLEDSDDLEEFLYKFAEEYIGIAFKDESFLLKKVIFSESFNKQSQICQIFYERGVKFINQILINFFSKPSIRSRFKDQNLEILAARFCFILEEPFSIDKVVFSKRFSMTEDEQKKWVKNCVDFFLKGALG</sequence>
<accession>A0A0S4SQ01</accession>